<sequence>MRPRYVLFALSATAALLLSGCSSSADEYADSLKKAGFDHVKVTQDKETKKVYNKKKKKNESKSEIVAYDFDWTVNTDADGTTCVVELEHAASKSGSLTGNGWYIDEVNGNDVSDSPTSPNPDAVREYLKSHNVDC</sequence>
<feature type="chain" id="PRO_5035229183" description="Lipoprotein" evidence="1">
    <location>
        <begin position="26"/>
        <end position="135"/>
    </location>
</feature>
<accession>A0A8J4DZ26</accession>
<reference evidence="2" key="1">
    <citation type="submission" date="2021-01" db="EMBL/GenBank/DDBJ databases">
        <title>Whole genome shotgun sequence of Virgisporangium aurantiacum NBRC 16421.</title>
        <authorList>
            <person name="Komaki H."/>
            <person name="Tamura T."/>
        </authorList>
    </citation>
    <scope>NUCLEOTIDE SEQUENCE</scope>
    <source>
        <strain evidence="2">NBRC 16421</strain>
    </source>
</reference>
<protein>
    <recommendedName>
        <fullName evidence="4">Lipoprotein</fullName>
    </recommendedName>
</protein>
<dbReference type="AlphaFoldDB" id="A0A8J4DZ26"/>
<feature type="signal peptide" evidence="1">
    <location>
        <begin position="1"/>
        <end position="25"/>
    </location>
</feature>
<keyword evidence="3" id="KW-1185">Reference proteome</keyword>
<dbReference type="RefSeq" id="WP_203988102.1">
    <property type="nucleotide sequence ID" value="NZ_BOPG01000009.1"/>
</dbReference>
<comment type="caution">
    <text evidence="2">The sequence shown here is derived from an EMBL/GenBank/DDBJ whole genome shotgun (WGS) entry which is preliminary data.</text>
</comment>
<dbReference type="EMBL" id="BOPG01000009">
    <property type="protein sequence ID" value="GIJ53637.1"/>
    <property type="molecule type" value="Genomic_DNA"/>
</dbReference>
<dbReference type="PROSITE" id="PS51257">
    <property type="entry name" value="PROKAR_LIPOPROTEIN"/>
    <property type="match status" value="1"/>
</dbReference>
<evidence type="ECO:0000313" key="2">
    <source>
        <dbReference type="EMBL" id="GIJ53637.1"/>
    </source>
</evidence>
<keyword evidence="1" id="KW-0732">Signal</keyword>
<evidence type="ECO:0008006" key="4">
    <source>
        <dbReference type="Google" id="ProtNLM"/>
    </source>
</evidence>
<proteinExistence type="predicted"/>
<gene>
    <name evidence="2" type="ORF">Vau01_011530</name>
</gene>
<evidence type="ECO:0000313" key="3">
    <source>
        <dbReference type="Proteomes" id="UP000612585"/>
    </source>
</evidence>
<dbReference type="Proteomes" id="UP000612585">
    <property type="component" value="Unassembled WGS sequence"/>
</dbReference>
<organism evidence="2 3">
    <name type="scientific">Virgisporangium aurantiacum</name>
    <dbReference type="NCBI Taxonomy" id="175570"/>
    <lineage>
        <taxon>Bacteria</taxon>
        <taxon>Bacillati</taxon>
        <taxon>Actinomycetota</taxon>
        <taxon>Actinomycetes</taxon>
        <taxon>Micromonosporales</taxon>
        <taxon>Micromonosporaceae</taxon>
        <taxon>Virgisporangium</taxon>
    </lineage>
</organism>
<name>A0A8J4DZ26_9ACTN</name>
<evidence type="ECO:0000256" key="1">
    <source>
        <dbReference type="SAM" id="SignalP"/>
    </source>
</evidence>